<dbReference type="InterPro" id="IPR024064">
    <property type="entry name" value="FdhE-like_sf"/>
</dbReference>
<proteinExistence type="predicted"/>
<feature type="domain" description="FdhE N-terminal" evidence="1">
    <location>
        <begin position="11"/>
        <end position="90"/>
    </location>
</feature>
<keyword evidence="3" id="KW-1185">Reference proteome</keyword>
<dbReference type="AlphaFoldDB" id="A0A2P7TXG4"/>
<sequence length="93" mass="10216">MPEVATVDVVSEFFKVFNDILKEINGKITATAAIEVSKLKALSQQQARALAHCVLTQATETQDQSAEIRVQAALQVIWTAWALQLTNEHVPPT</sequence>
<protein>
    <recommendedName>
        <fullName evidence="1">FdhE N-terminal domain-containing protein</fullName>
    </recommendedName>
</protein>
<dbReference type="SUPFAM" id="SSF144020">
    <property type="entry name" value="FdhE-like"/>
    <property type="match status" value="1"/>
</dbReference>
<evidence type="ECO:0000313" key="2">
    <source>
        <dbReference type="EMBL" id="PSJ79353.1"/>
    </source>
</evidence>
<comment type="caution">
    <text evidence="2">The sequence shown here is derived from an EMBL/GenBank/DDBJ whole genome shotgun (WGS) entry which is preliminary data.</text>
</comment>
<evidence type="ECO:0000259" key="1">
    <source>
        <dbReference type="Pfam" id="PF04216"/>
    </source>
</evidence>
<accession>A0A2P7TXG4</accession>
<reference evidence="2 3" key="1">
    <citation type="submission" date="2018-03" db="EMBL/GenBank/DDBJ databases">
        <title>Neisseria weixii sp. nov., isolated from the intestinal contents of Tibetan Plateau pika (Ochotona curzoniae) in Yushu, Qinghai Province, China.</title>
        <authorList>
            <person name="Gui Z."/>
        </authorList>
    </citation>
    <scope>NUCLEOTIDE SEQUENCE [LARGE SCALE GENOMIC DNA]</scope>
    <source>
        <strain evidence="2 3">ATCC 51483</strain>
    </source>
</reference>
<organism evidence="2 3">
    <name type="scientific">Neisseria iguanae</name>
    <dbReference type="NCBI Taxonomy" id="90242"/>
    <lineage>
        <taxon>Bacteria</taxon>
        <taxon>Pseudomonadati</taxon>
        <taxon>Pseudomonadota</taxon>
        <taxon>Betaproteobacteria</taxon>
        <taxon>Neisseriales</taxon>
        <taxon>Neisseriaceae</taxon>
        <taxon>Neisseria</taxon>
    </lineage>
</organism>
<name>A0A2P7TXG4_9NEIS</name>
<gene>
    <name evidence="2" type="ORF">C7N83_12720</name>
</gene>
<dbReference type="OrthoDB" id="9794151at2"/>
<evidence type="ECO:0000313" key="3">
    <source>
        <dbReference type="Proteomes" id="UP000241868"/>
    </source>
</evidence>
<dbReference type="Gene3D" id="3.90.1670.10">
    <property type="entry name" value="FdhE-like domain"/>
    <property type="match status" value="1"/>
</dbReference>
<dbReference type="Pfam" id="PF04216">
    <property type="entry name" value="FdhE_N"/>
    <property type="match status" value="1"/>
</dbReference>
<dbReference type="Proteomes" id="UP000241868">
    <property type="component" value="Unassembled WGS sequence"/>
</dbReference>
<dbReference type="InterPro" id="IPR056774">
    <property type="entry name" value="FdhE_N"/>
</dbReference>
<dbReference type="EMBL" id="PXYY01000123">
    <property type="protein sequence ID" value="PSJ79353.1"/>
    <property type="molecule type" value="Genomic_DNA"/>
</dbReference>